<gene>
    <name evidence="2" type="ORF">C0216_28510</name>
</gene>
<evidence type="ECO:0000256" key="1">
    <source>
        <dbReference type="SAM" id="Phobius"/>
    </source>
</evidence>
<keyword evidence="1" id="KW-0472">Membrane</keyword>
<dbReference type="Proteomes" id="UP000252004">
    <property type="component" value="Chromosome"/>
</dbReference>
<sequence length="88" mass="9336">MNTLTALASAAFGSTVYLATLSTVKWLNQLPRRFKVSGLVVTGMVLCAIIGTVAAASHSVVLGFIAGAVLTPPAHRWIMRRRRQPASS</sequence>
<keyword evidence="1" id="KW-0812">Transmembrane</keyword>
<dbReference type="KEGG" id="sgz:C0216_28510"/>
<accession>A0A344U7H6</accession>
<evidence type="ECO:0000313" key="2">
    <source>
        <dbReference type="EMBL" id="AXE26847.1"/>
    </source>
</evidence>
<proteinExistence type="predicted"/>
<dbReference type="OrthoDB" id="4233938at2"/>
<reference evidence="2 3" key="1">
    <citation type="submission" date="2018-01" db="EMBL/GenBank/DDBJ databases">
        <title>Draft genome Sequence of streptomyces globosus LZH-48.</title>
        <authorList>
            <person name="Ran K."/>
            <person name="Li Z."/>
            <person name="Wei S."/>
            <person name="Dong R."/>
        </authorList>
    </citation>
    <scope>NUCLEOTIDE SEQUENCE [LARGE SCALE GENOMIC DNA]</scope>
    <source>
        <strain evidence="2 3">LZH-48</strain>
    </source>
</reference>
<evidence type="ECO:0000313" key="3">
    <source>
        <dbReference type="Proteomes" id="UP000252004"/>
    </source>
</evidence>
<dbReference type="EMBL" id="CP030862">
    <property type="protein sequence ID" value="AXE26847.1"/>
    <property type="molecule type" value="Genomic_DNA"/>
</dbReference>
<keyword evidence="3" id="KW-1185">Reference proteome</keyword>
<name>A0A344U7H6_9ACTN</name>
<keyword evidence="1" id="KW-1133">Transmembrane helix</keyword>
<protein>
    <submittedName>
        <fullName evidence="2">Uncharacterized protein</fullName>
    </submittedName>
</protein>
<organism evidence="2 3">
    <name type="scientific">Streptomyces globosus</name>
    <dbReference type="NCBI Taxonomy" id="68209"/>
    <lineage>
        <taxon>Bacteria</taxon>
        <taxon>Bacillati</taxon>
        <taxon>Actinomycetota</taxon>
        <taxon>Actinomycetes</taxon>
        <taxon>Kitasatosporales</taxon>
        <taxon>Streptomycetaceae</taxon>
        <taxon>Streptomyces</taxon>
    </lineage>
</organism>
<dbReference type="AlphaFoldDB" id="A0A344U7H6"/>
<feature type="transmembrane region" description="Helical" evidence="1">
    <location>
        <begin position="42"/>
        <end position="71"/>
    </location>
</feature>